<dbReference type="Gene3D" id="2.40.70.10">
    <property type="entry name" value="Acid Proteases"/>
    <property type="match status" value="2"/>
</dbReference>
<feature type="disulfide bond" evidence="13">
    <location>
        <begin position="386"/>
        <end position="426"/>
    </location>
</feature>
<dbReference type="PROSITE" id="PS00141">
    <property type="entry name" value="ASP_PROTEASE"/>
    <property type="match status" value="2"/>
</dbReference>
<evidence type="ECO:0000256" key="14">
    <source>
        <dbReference type="RuleBase" id="RU000454"/>
    </source>
</evidence>
<dbReference type="InterPro" id="IPR001969">
    <property type="entry name" value="Aspartic_peptidase_AS"/>
</dbReference>
<evidence type="ECO:0000256" key="12">
    <source>
        <dbReference type="PIRSR" id="PIRSR601461-1"/>
    </source>
</evidence>
<dbReference type="InterPro" id="IPR001461">
    <property type="entry name" value="Aspartic_peptidase_A1"/>
</dbReference>
<dbReference type="OrthoDB" id="771136at2759"/>
<dbReference type="STRING" id="984487.A0A1E4SN23"/>
<keyword evidence="5" id="KW-0964">Secreted</keyword>
<evidence type="ECO:0000256" key="5">
    <source>
        <dbReference type="ARBA" id="ARBA00022525"/>
    </source>
</evidence>
<feature type="chain" id="PRO_5009162898" description="candidapepsin" evidence="15">
    <location>
        <begin position="19"/>
        <end position="474"/>
    </location>
</feature>
<dbReference type="PROSITE" id="PS51767">
    <property type="entry name" value="PEPTIDASE_A1"/>
    <property type="match status" value="1"/>
</dbReference>
<dbReference type="PANTHER" id="PTHR47966">
    <property type="entry name" value="BETA-SITE APP-CLEAVING ENZYME, ISOFORM A-RELATED"/>
    <property type="match status" value="1"/>
</dbReference>
<dbReference type="RefSeq" id="XP_020066042.1">
    <property type="nucleotide sequence ID" value="XM_020206571.1"/>
</dbReference>
<keyword evidence="7 15" id="KW-0732">Signal</keyword>
<keyword evidence="11 13" id="KW-1015">Disulfide bond</keyword>
<dbReference type="AlphaFoldDB" id="A0A1E4SN23"/>
<dbReference type="SUPFAM" id="SSF50630">
    <property type="entry name" value="Acid proteases"/>
    <property type="match status" value="1"/>
</dbReference>
<dbReference type="Pfam" id="PF00026">
    <property type="entry name" value="Asp"/>
    <property type="match status" value="2"/>
</dbReference>
<evidence type="ECO:0000256" key="2">
    <source>
        <dbReference type="ARBA" id="ARBA00004613"/>
    </source>
</evidence>
<evidence type="ECO:0000256" key="9">
    <source>
        <dbReference type="ARBA" id="ARBA00022801"/>
    </source>
</evidence>
<keyword evidence="8 14" id="KW-0064">Aspartyl protease</keyword>
<evidence type="ECO:0000313" key="18">
    <source>
        <dbReference type="Proteomes" id="UP000094285"/>
    </source>
</evidence>
<evidence type="ECO:0000256" key="7">
    <source>
        <dbReference type="ARBA" id="ARBA00022729"/>
    </source>
</evidence>
<dbReference type="CDD" id="cd05474">
    <property type="entry name" value="SAP_like"/>
    <property type="match status" value="1"/>
</dbReference>
<keyword evidence="10" id="KW-0865">Zymogen</keyword>
<evidence type="ECO:0000256" key="1">
    <source>
        <dbReference type="ARBA" id="ARBA00001675"/>
    </source>
</evidence>
<evidence type="ECO:0000256" key="11">
    <source>
        <dbReference type="ARBA" id="ARBA00023157"/>
    </source>
</evidence>
<keyword evidence="18" id="KW-1185">Reference proteome</keyword>
<feature type="active site" evidence="12">
    <location>
        <position position="94"/>
    </location>
</feature>
<dbReference type="GO" id="GO:0006508">
    <property type="term" value="P:proteolysis"/>
    <property type="evidence" value="ECO:0007669"/>
    <property type="project" value="UniProtKB-KW"/>
</dbReference>
<evidence type="ECO:0000256" key="3">
    <source>
        <dbReference type="ARBA" id="ARBA00007447"/>
    </source>
</evidence>
<proteinExistence type="inferred from homology"/>
<dbReference type="FunFam" id="2.40.70.10:FF:000011">
    <property type="entry name" value="Aspartic protease"/>
    <property type="match status" value="1"/>
</dbReference>
<dbReference type="GO" id="GO:0004190">
    <property type="term" value="F:aspartic-type endopeptidase activity"/>
    <property type="evidence" value="ECO:0007669"/>
    <property type="project" value="UniProtKB-KW"/>
</dbReference>
<sequence length="474" mass="50950">MLFTRFLTPAYLALAAHASDGFYKMDFNLLHGEDLSSALSNFLVDIGKEFPVEDLFGRDSKDLPFAVSVANEQTFYVTNVTIGTPPVSVEVLLDSGSSDLWVMSSINPQCHSHGGDVDCDRYGTFNESASSTWQPNGENFSISYLDKTYARGAWGTDVVSLTPQLKLDNATFAVADDSDSNVGVFGIAYQVQESAQKKYTNIPALMKEQGLINKIAYSLYLGTSSDTSGTILFGGVDRAKYSGELVPIDITKDQNGNPHLLQIPLKSISAHIVNRGVPPPTPTSTATGNVPHIAATTGTPTEGKFVFDFGGFAFAANSTSIPGTPEPSASSSPILNNTVDFGNKPIIVDSGTTLTLLPNATLYELVQNIAPGAVYNENARGYIVPCGLKQKENYIKYDFNGQTTINVPFTDLVLEAGHDATGNLVCAFGIVPNDQPIVGSNFLRSAYAVFDLDDDTISLAQIKYTTSEHIRVIE</sequence>
<reference evidence="18" key="1">
    <citation type="submission" date="2016-05" db="EMBL/GenBank/DDBJ databases">
        <title>Comparative genomics of biotechnologically important yeasts.</title>
        <authorList>
            <consortium name="DOE Joint Genome Institute"/>
            <person name="Riley R."/>
            <person name="Haridas S."/>
            <person name="Wolfe K.H."/>
            <person name="Lopes M.R."/>
            <person name="Hittinger C.T."/>
            <person name="Goker M."/>
            <person name="Salamov A."/>
            <person name="Wisecaver J."/>
            <person name="Long T.M."/>
            <person name="Aerts A.L."/>
            <person name="Barry K."/>
            <person name="Choi C."/>
            <person name="Clum A."/>
            <person name="Coughlan A.Y."/>
            <person name="Deshpande S."/>
            <person name="Douglass A.P."/>
            <person name="Hanson S.J."/>
            <person name="Klenk H.-P."/>
            <person name="Labutti K."/>
            <person name="Lapidus A."/>
            <person name="Lindquist E."/>
            <person name="Lipzen A."/>
            <person name="Meier-Kolthoff J.P."/>
            <person name="Ohm R.A."/>
            <person name="Otillar R.P."/>
            <person name="Pangilinan J."/>
            <person name="Peng Y."/>
            <person name="Rokas A."/>
            <person name="Rosa C.A."/>
            <person name="Scheuner C."/>
            <person name="Sibirny A.A."/>
            <person name="Slot J.C."/>
            <person name="Stielow J.B."/>
            <person name="Sun H."/>
            <person name="Kurtzman C.P."/>
            <person name="Blackwell M."/>
            <person name="Grigoriev I.V."/>
            <person name="Jeffries T.W."/>
        </authorList>
    </citation>
    <scope>NUCLEOTIDE SEQUENCE [LARGE SCALE GENOMIC DNA]</scope>
    <source>
        <strain evidence="18">NRRL Y-17324</strain>
    </source>
</reference>
<dbReference type="InterPro" id="IPR021109">
    <property type="entry name" value="Peptidase_aspartic_dom_sf"/>
</dbReference>
<evidence type="ECO:0000256" key="6">
    <source>
        <dbReference type="ARBA" id="ARBA00022670"/>
    </source>
</evidence>
<evidence type="ECO:0000256" key="10">
    <source>
        <dbReference type="ARBA" id="ARBA00023145"/>
    </source>
</evidence>
<keyword evidence="9 14" id="KW-0378">Hydrolase</keyword>
<evidence type="ECO:0000256" key="8">
    <source>
        <dbReference type="ARBA" id="ARBA00022750"/>
    </source>
</evidence>
<dbReference type="PANTHER" id="PTHR47966:SF65">
    <property type="entry name" value="ASPARTIC-TYPE ENDOPEPTIDASE"/>
    <property type="match status" value="1"/>
</dbReference>
<name>A0A1E4SN23_9ASCO</name>
<evidence type="ECO:0000256" key="4">
    <source>
        <dbReference type="ARBA" id="ARBA00013207"/>
    </source>
</evidence>
<comment type="catalytic activity">
    <reaction evidence="1">
        <text>Preferential cleavage at the carboxyl of hydrophobic amino acids, but fails to cleave 15-Leu-|-Tyr-16, 16-Tyr-|-Leu-17 and 24-Phe-|-Phe-25 of insulin B chain. Activates trypsinogen, and degrades keratin.</text>
        <dbReference type="EC" id="3.4.23.24"/>
    </reaction>
</comment>
<evidence type="ECO:0000259" key="16">
    <source>
        <dbReference type="PROSITE" id="PS51767"/>
    </source>
</evidence>
<gene>
    <name evidence="17" type="ORF">CANTADRAFT_20474</name>
</gene>
<dbReference type="InterPro" id="IPR033876">
    <property type="entry name" value="SAP-like"/>
</dbReference>
<feature type="signal peptide" evidence="15">
    <location>
        <begin position="1"/>
        <end position="18"/>
    </location>
</feature>
<organism evidence="17 18">
    <name type="scientific">Suhomyces tanzawaensis NRRL Y-17324</name>
    <dbReference type="NCBI Taxonomy" id="984487"/>
    <lineage>
        <taxon>Eukaryota</taxon>
        <taxon>Fungi</taxon>
        <taxon>Dikarya</taxon>
        <taxon>Ascomycota</taxon>
        <taxon>Saccharomycotina</taxon>
        <taxon>Pichiomycetes</taxon>
        <taxon>Debaryomycetaceae</taxon>
        <taxon>Suhomyces</taxon>
    </lineage>
</organism>
<dbReference type="GO" id="GO:0005576">
    <property type="term" value="C:extracellular region"/>
    <property type="evidence" value="ECO:0007669"/>
    <property type="project" value="UniProtKB-SubCell"/>
</dbReference>
<dbReference type="GeneID" id="30980708"/>
<dbReference type="EMBL" id="KV453910">
    <property type="protein sequence ID" value="ODV80920.1"/>
    <property type="molecule type" value="Genomic_DNA"/>
</dbReference>
<feature type="active site" evidence="12">
    <location>
        <position position="349"/>
    </location>
</feature>
<dbReference type="PRINTS" id="PR00792">
    <property type="entry name" value="PEPSIN"/>
</dbReference>
<dbReference type="Proteomes" id="UP000094285">
    <property type="component" value="Unassembled WGS sequence"/>
</dbReference>
<evidence type="ECO:0000313" key="17">
    <source>
        <dbReference type="EMBL" id="ODV80920.1"/>
    </source>
</evidence>
<dbReference type="EC" id="3.4.23.24" evidence="4"/>
<comment type="subcellular location">
    <subcellularLocation>
        <location evidence="2">Secreted</location>
    </subcellularLocation>
</comment>
<comment type="similarity">
    <text evidence="3 14">Belongs to the peptidase A1 family.</text>
</comment>
<keyword evidence="6 14" id="KW-0645">Protease</keyword>
<evidence type="ECO:0000256" key="13">
    <source>
        <dbReference type="PIRSR" id="PIRSR601461-2"/>
    </source>
</evidence>
<evidence type="ECO:0000256" key="15">
    <source>
        <dbReference type="SAM" id="SignalP"/>
    </source>
</evidence>
<protein>
    <recommendedName>
        <fullName evidence="4">candidapepsin</fullName>
        <ecNumber evidence="4">3.4.23.24</ecNumber>
    </recommendedName>
</protein>
<feature type="domain" description="Peptidase A1" evidence="16">
    <location>
        <begin position="76"/>
        <end position="460"/>
    </location>
</feature>
<accession>A0A1E4SN23</accession>
<dbReference type="InterPro" id="IPR033121">
    <property type="entry name" value="PEPTIDASE_A1"/>
</dbReference>